<proteinExistence type="predicted"/>
<feature type="compositionally biased region" description="Basic residues" evidence="1">
    <location>
        <begin position="1"/>
        <end position="10"/>
    </location>
</feature>
<gene>
    <name evidence="2" type="ORF">CFD26_104843</name>
</gene>
<name>A0A421D1X9_9EURO</name>
<feature type="compositionally biased region" description="Basic and acidic residues" evidence="1">
    <location>
        <begin position="183"/>
        <end position="204"/>
    </location>
</feature>
<feature type="region of interest" description="Disordered" evidence="1">
    <location>
        <begin position="1"/>
        <end position="76"/>
    </location>
</feature>
<evidence type="ECO:0000313" key="3">
    <source>
        <dbReference type="Proteomes" id="UP000215289"/>
    </source>
</evidence>
<sequence length="254" mass="27750">MTDQSKKRRAAVSGPTGADRKKPRRAKPENSDSDEPIALHEIPSHPPSPDLPRTTRANAPAPAPAPAPAARQPDVPLVSTGSVEAIYKPCLQCVKKWTEDDSTVCPRPRDAPTGKCRSCIRAGAECSLLPNHFYGPLAAAQKATGRARRRACTSLKNALEAYERKNEEETGTPPRENAPMENPPRENPPKENPPKENPPKENPPKENAGSGSSAQEKPERDELLKAIRSLDKNVFRLMNTIREVRGLELISDEA</sequence>
<dbReference type="EMBL" id="NIDN02000124">
    <property type="protein sequence ID" value="RLL96092.1"/>
    <property type="molecule type" value="Genomic_DNA"/>
</dbReference>
<feature type="region of interest" description="Disordered" evidence="1">
    <location>
        <begin position="158"/>
        <end position="224"/>
    </location>
</feature>
<evidence type="ECO:0000256" key="1">
    <source>
        <dbReference type="SAM" id="MobiDB-lite"/>
    </source>
</evidence>
<reference evidence="2 3" key="1">
    <citation type="submission" date="2018-08" db="EMBL/GenBank/DDBJ databases">
        <title>Draft genome sequences of two Aspergillus turcosus clinical strains isolated from bronchoalveolar lavage fluid: one azole-susceptible and the other azole-resistant.</title>
        <authorList>
            <person name="Parent-Michaud M."/>
            <person name="Dufresne P.J."/>
            <person name="Fournier E."/>
            <person name="Martineau C."/>
            <person name="Moreira S."/>
            <person name="Perkins V."/>
            <person name="De Repentigny L."/>
            <person name="Dufresne S.F."/>
        </authorList>
    </citation>
    <scope>NUCLEOTIDE SEQUENCE [LARGE SCALE GENOMIC DNA]</scope>
    <source>
        <strain evidence="2">HMR AF 1038</strain>
    </source>
</reference>
<protein>
    <submittedName>
        <fullName evidence="2">Uncharacterized protein</fullName>
    </submittedName>
</protein>
<dbReference type="AlphaFoldDB" id="A0A421D1X9"/>
<comment type="caution">
    <text evidence="2">The sequence shown here is derived from an EMBL/GenBank/DDBJ whole genome shotgun (WGS) entry which is preliminary data.</text>
</comment>
<dbReference type="OrthoDB" id="4474479at2759"/>
<organism evidence="2 3">
    <name type="scientific">Aspergillus turcosus</name>
    <dbReference type="NCBI Taxonomy" id="1245748"/>
    <lineage>
        <taxon>Eukaryota</taxon>
        <taxon>Fungi</taxon>
        <taxon>Dikarya</taxon>
        <taxon>Ascomycota</taxon>
        <taxon>Pezizomycotina</taxon>
        <taxon>Eurotiomycetes</taxon>
        <taxon>Eurotiomycetidae</taxon>
        <taxon>Eurotiales</taxon>
        <taxon>Aspergillaceae</taxon>
        <taxon>Aspergillus</taxon>
        <taxon>Aspergillus subgen. Fumigati</taxon>
    </lineage>
</organism>
<evidence type="ECO:0000313" key="2">
    <source>
        <dbReference type="EMBL" id="RLL96092.1"/>
    </source>
</evidence>
<dbReference type="Proteomes" id="UP000215289">
    <property type="component" value="Unassembled WGS sequence"/>
</dbReference>
<accession>A0A421D1X9</accession>
<keyword evidence="3" id="KW-1185">Reference proteome</keyword>